<evidence type="ECO:0000256" key="1">
    <source>
        <dbReference type="SAM" id="Phobius"/>
    </source>
</evidence>
<keyword evidence="3" id="KW-1185">Reference proteome</keyword>
<dbReference type="EMBL" id="JANIIC010000030">
    <property type="protein sequence ID" value="MCQ8832154.1"/>
    <property type="molecule type" value="Genomic_DNA"/>
</dbReference>
<protein>
    <recommendedName>
        <fullName evidence="4">Integral membrane protein</fullName>
    </recommendedName>
</protein>
<dbReference type="AlphaFoldDB" id="A0A9X2RXQ7"/>
<comment type="caution">
    <text evidence="2">The sequence shown here is derived from an EMBL/GenBank/DDBJ whole genome shotgun (WGS) entry which is preliminary data.</text>
</comment>
<feature type="transmembrane region" description="Helical" evidence="1">
    <location>
        <begin position="67"/>
        <end position="86"/>
    </location>
</feature>
<proteinExistence type="predicted"/>
<keyword evidence="1" id="KW-0812">Transmembrane</keyword>
<gene>
    <name evidence="2" type="ORF">NQU54_24560</name>
</gene>
<accession>A0A9X2RXQ7</accession>
<feature type="transmembrane region" description="Helical" evidence="1">
    <location>
        <begin position="12"/>
        <end position="33"/>
    </location>
</feature>
<dbReference type="Proteomes" id="UP001142400">
    <property type="component" value="Unassembled WGS sequence"/>
</dbReference>
<evidence type="ECO:0008006" key="4">
    <source>
        <dbReference type="Google" id="ProtNLM"/>
    </source>
</evidence>
<reference evidence="2" key="1">
    <citation type="submission" date="2022-06" db="EMBL/GenBank/DDBJ databases">
        <title>WGS of actinobacteria.</title>
        <authorList>
            <person name="Thawai C."/>
        </authorList>
    </citation>
    <scope>NUCLEOTIDE SEQUENCE</scope>
    <source>
        <strain evidence="2">DSM 42010</strain>
    </source>
</reference>
<sequence>MNVPVRAAADLRLLRASVFSAVCVALSAGGHVLASGTGVSLWSLAAGWAAVLCLVGPLAGRDRSLPGIALALLAGQFGLHLIFSLGQGSTAPALANRSNHVVALAERFLCGGHAAHLTPDSAARILRQAHIDPDRALPVTHGWHGWHGWHGGPRWARDDAELDVHAADAH</sequence>
<keyword evidence="1" id="KW-0472">Membrane</keyword>
<dbReference type="RefSeq" id="WP_257633007.1">
    <property type="nucleotide sequence ID" value="NZ_JANIIC010000030.1"/>
</dbReference>
<feature type="transmembrane region" description="Helical" evidence="1">
    <location>
        <begin position="39"/>
        <end position="60"/>
    </location>
</feature>
<organism evidence="2 3">
    <name type="scientific">Streptomyces malaysiensis subsp. samsunensis</name>
    <dbReference type="NCBI Taxonomy" id="459658"/>
    <lineage>
        <taxon>Bacteria</taxon>
        <taxon>Bacillati</taxon>
        <taxon>Actinomycetota</taxon>
        <taxon>Actinomycetes</taxon>
        <taxon>Kitasatosporales</taxon>
        <taxon>Streptomycetaceae</taxon>
        <taxon>Streptomyces</taxon>
        <taxon>Streptomyces violaceusniger group</taxon>
    </lineage>
</organism>
<name>A0A9X2RXQ7_STRMQ</name>
<evidence type="ECO:0000313" key="2">
    <source>
        <dbReference type="EMBL" id="MCQ8832154.1"/>
    </source>
</evidence>
<evidence type="ECO:0000313" key="3">
    <source>
        <dbReference type="Proteomes" id="UP001142400"/>
    </source>
</evidence>
<keyword evidence="1" id="KW-1133">Transmembrane helix</keyword>